<keyword evidence="6 7" id="KW-0472">Membrane</keyword>
<comment type="subcellular location">
    <subcellularLocation>
        <location evidence="1">Cell membrane</location>
        <topology evidence="1">Multi-pass membrane protein</topology>
    </subcellularLocation>
</comment>
<keyword evidence="10" id="KW-1185">Reference proteome</keyword>
<evidence type="ECO:0000256" key="3">
    <source>
        <dbReference type="ARBA" id="ARBA00022475"/>
    </source>
</evidence>
<protein>
    <submittedName>
        <fullName evidence="9">Trimeric intracellular cation channel family protein</fullName>
    </submittedName>
</protein>
<accession>A0A3B0C3Y6</accession>
<comment type="similarity">
    <text evidence="2">Belongs to the UPF0126 family.</text>
</comment>
<comment type="caution">
    <text evidence="9">The sequence shown here is derived from an EMBL/GenBank/DDBJ whole genome shotgun (WGS) entry which is preliminary data.</text>
</comment>
<name>A0A3B0C3Y6_9BACL</name>
<feature type="transmembrane region" description="Helical" evidence="7">
    <location>
        <begin position="125"/>
        <end position="144"/>
    </location>
</feature>
<evidence type="ECO:0000313" key="10">
    <source>
        <dbReference type="Proteomes" id="UP000282311"/>
    </source>
</evidence>
<proteinExistence type="inferred from homology"/>
<feature type="transmembrane region" description="Helical" evidence="7">
    <location>
        <begin position="36"/>
        <end position="58"/>
    </location>
</feature>
<feature type="transmembrane region" description="Helical" evidence="7">
    <location>
        <begin position="12"/>
        <end position="29"/>
    </location>
</feature>
<sequence>MRDRDRQMHWEILSYVGVITFAVSGAIIAMEEGYDLFGVLFLGLITAFGGGIIRNLMIGIPVSNLWTQGPLLHIAAIAVIVVFLLPLRWIHRWKYLEPILDAVGLAAFSIQGALLAVAMDFPKTAIIFAAMATGVGGGVIRDVLAGRKPVVFRDEVYAAWACLSGLICSFHLVQTTFQSLLLLAAIVALRLISYYFSWKIPRRQLSRDRYRSGANTPL</sequence>
<evidence type="ECO:0000256" key="1">
    <source>
        <dbReference type="ARBA" id="ARBA00004651"/>
    </source>
</evidence>
<evidence type="ECO:0000256" key="4">
    <source>
        <dbReference type="ARBA" id="ARBA00022692"/>
    </source>
</evidence>
<reference evidence="9 10" key="1">
    <citation type="journal article" date="2007" name="Int. J. Syst. Evol. Microbiol.">
        <title>Paenibacillus ginsengarvi sp. nov., isolated from soil from ginseng cultivation.</title>
        <authorList>
            <person name="Yoon M.H."/>
            <person name="Ten L.N."/>
            <person name="Im W.T."/>
        </authorList>
    </citation>
    <scope>NUCLEOTIDE SEQUENCE [LARGE SCALE GENOMIC DNA]</scope>
    <source>
        <strain evidence="9 10">KCTC 13059</strain>
    </source>
</reference>
<keyword evidence="4 7" id="KW-0812">Transmembrane</keyword>
<evidence type="ECO:0000256" key="2">
    <source>
        <dbReference type="ARBA" id="ARBA00008193"/>
    </source>
</evidence>
<keyword evidence="3" id="KW-1003">Cell membrane</keyword>
<dbReference type="InterPro" id="IPR005115">
    <property type="entry name" value="Gly_transporter"/>
</dbReference>
<dbReference type="AlphaFoldDB" id="A0A3B0C3Y6"/>
<keyword evidence="5 7" id="KW-1133">Transmembrane helix</keyword>
<feature type="domain" description="Glycine transporter" evidence="8">
    <location>
        <begin position="12"/>
        <end position="84"/>
    </location>
</feature>
<dbReference type="PANTHER" id="PTHR30506">
    <property type="entry name" value="INNER MEMBRANE PROTEIN"/>
    <property type="match status" value="1"/>
</dbReference>
<evidence type="ECO:0000256" key="7">
    <source>
        <dbReference type="SAM" id="Phobius"/>
    </source>
</evidence>
<feature type="transmembrane region" description="Helical" evidence="7">
    <location>
        <begin position="179"/>
        <end position="197"/>
    </location>
</feature>
<gene>
    <name evidence="9" type="ORF">D7M11_20385</name>
</gene>
<evidence type="ECO:0000313" key="9">
    <source>
        <dbReference type="EMBL" id="RKN80502.1"/>
    </source>
</evidence>
<evidence type="ECO:0000256" key="5">
    <source>
        <dbReference type="ARBA" id="ARBA00022989"/>
    </source>
</evidence>
<feature type="transmembrane region" description="Helical" evidence="7">
    <location>
        <begin position="156"/>
        <end position="173"/>
    </location>
</feature>
<feature type="transmembrane region" description="Helical" evidence="7">
    <location>
        <begin position="70"/>
        <end position="87"/>
    </location>
</feature>
<dbReference type="PANTHER" id="PTHR30506:SF3">
    <property type="entry name" value="UPF0126 INNER MEMBRANE PROTEIN YADS-RELATED"/>
    <property type="match status" value="1"/>
</dbReference>
<feature type="transmembrane region" description="Helical" evidence="7">
    <location>
        <begin position="99"/>
        <end position="119"/>
    </location>
</feature>
<dbReference type="GO" id="GO:0005886">
    <property type="term" value="C:plasma membrane"/>
    <property type="evidence" value="ECO:0007669"/>
    <property type="project" value="UniProtKB-SubCell"/>
</dbReference>
<dbReference type="Pfam" id="PF03458">
    <property type="entry name" value="Gly_transporter"/>
    <property type="match status" value="2"/>
</dbReference>
<dbReference type="OrthoDB" id="9791874at2"/>
<dbReference type="Proteomes" id="UP000282311">
    <property type="component" value="Unassembled WGS sequence"/>
</dbReference>
<feature type="domain" description="Glycine transporter" evidence="8">
    <location>
        <begin position="99"/>
        <end position="169"/>
    </location>
</feature>
<evidence type="ECO:0000256" key="6">
    <source>
        <dbReference type="ARBA" id="ARBA00023136"/>
    </source>
</evidence>
<organism evidence="9 10">
    <name type="scientific">Paenibacillus ginsengarvi</name>
    <dbReference type="NCBI Taxonomy" id="400777"/>
    <lineage>
        <taxon>Bacteria</taxon>
        <taxon>Bacillati</taxon>
        <taxon>Bacillota</taxon>
        <taxon>Bacilli</taxon>
        <taxon>Bacillales</taxon>
        <taxon>Paenibacillaceae</taxon>
        <taxon>Paenibacillus</taxon>
    </lineage>
</organism>
<evidence type="ECO:0000259" key="8">
    <source>
        <dbReference type="Pfam" id="PF03458"/>
    </source>
</evidence>
<dbReference type="EMBL" id="RBAH01000015">
    <property type="protein sequence ID" value="RKN80502.1"/>
    <property type="molecule type" value="Genomic_DNA"/>
</dbReference>